<evidence type="ECO:0000313" key="2">
    <source>
        <dbReference type="EMBL" id="MBB0243436.1"/>
    </source>
</evidence>
<organism evidence="2 3">
    <name type="scientific">Streptomyces alkaliphilus</name>
    <dbReference type="NCBI Taxonomy" id="1472722"/>
    <lineage>
        <taxon>Bacteria</taxon>
        <taxon>Bacillati</taxon>
        <taxon>Actinomycetota</taxon>
        <taxon>Actinomycetes</taxon>
        <taxon>Kitasatosporales</taxon>
        <taxon>Streptomycetaceae</taxon>
        <taxon>Streptomyces</taxon>
    </lineage>
</organism>
<dbReference type="AlphaFoldDB" id="A0A7W3TAV2"/>
<reference evidence="3" key="1">
    <citation type="submission" date="2019-10" db="EMBL/GenBank/DDBJ databases">
        <title>Streptomyces sp. nov., a novel actinobacterium isolated from alkaline environment.</title>
        <authorList>
            <person name="Golinska P."/>
        </authorList>
    </citation>
    <scope>NUCLEOTIDE SEQUENCE [LARGE SCALE GENOMIC DNA]</scope>
    <source>
        <strain evidence="3">DSM 42118</strain>
    </source>
</reference>
<keyword evidence="3" id="KW-1185">Reference proteome</keyword>
<evidence type="ECO:0000313" key="3">
    <source>
        <dbReference type="Proteomes" id="UP000538929"/>
    </source>
</evidence>
<gene>
    <name evidence="2" type="ORF">FNQ90_04760</name>
</gene>
<dbReference type="EMBL" id="VKHT01000078">
    <property type="protein sequence ID" value="MBB0243436.1"/>
    <property type="molecule type" value="Genomic_DNA"/>
</dbReference>
<feature type="region of interest" description="Disordered" evidence="1">
    <location>
        <begin position="1"/>
        <end position="33"/>
    </location>
</feature>
<comment type="caution">
    <text evidence="2">The sequence shown here is derived from an EMBL/GenBank/DDBJ whole genome shotgun (WGS) entry which is preliminary data.</text>
</comment>
<proteinExistence type="predicted"/>
<accession>A0A7W3TAV2</accession>
<evidence type="ECO:0000256" key="1">
    <source>
        <dbReference type="SAM" id="MobiDB-lite"/>
    </source>
</evidence>
<protein>
    <submittedName>
        <fullName evidence="2">Uncharacterized protein</fullName>
    </submittedName>
</protein>
<dbReference type="Proteomes" id="UP000538929">
    <property type="component" value="Unassembled WGS sequence"/>
</dbReference>
<name>A0A7W3TAV2_9ACTN</name>
<sequence>MSGTGGADKCSVGPSGDLTETARSTVGPGGVSACAAETPGWEVAMERLREIVADFETTDDPLTRDEVEAARVLLRHDRGGPLHEVRHAEPGL</sequence>